<dbReference type="RefSeq" id="WP_042733298.1">
    <property type="nucleotide sequence ID" value="NZ_JAUSWP010000007.1"/>
</dbReference>
<evidence type="ECO:0000259" key="4">
    <source>
        <dbReference type="PROSITE" id="PS51721"/>
    </source>
</evidence>
<evidence type="ECO:0000256" key="1">
    <source>
        <dbReference type="ARBA" id="ARBA00022741"/>
    </source>
</evidence>
<dbReference type="PIRSF" id="PIRSF006230">
    <property type="entry name" value="MG442"/>
    <property type="match status" value="1"/>
</dbReference>
<keyword evidence="3" id="KW-0963">Cytoplasm</keyword>
<keyword evidence="6" id="KW-1185">Reference proteome</keyword>
<comment type="similarity">
    <text evidence="3">Belongs to the TRAFAC class YlqF/YawG GTPase family. MTG1 subfamily.</text>
</comment>
<dbReference type="InterPro" id="IPR027417">
    <property type="entry name" value="P-loop_NTPase"/>
</dbReference>
<dbReference type="Pfam" id="PF01926">
    <property type="entry name" value="MMR_HSR1"/>
    <property type="match status" value="1"/>
</dbReference>
<dbReference type="InterPro" id="IPR023179">
    <property type="entry name" value="GTP-bd_ortho_bundle_sf"/>
</dbReference>
<dbReference type="Gene3D" id="3.40.50.300">
    <property type="entry name" value="P-loop containing nucleotide triphosphate hydrolases"/>
    <property type="match status" value="1"/>
</dbReference>
<keyword evidence="2 3" id="KW-0342">GTP-binding</keyword>
<dbReference type="InterPro" id="IPR019991">
    <property type="entry name" value="GTP-bd_ribosome_bgen"/>
</dbReference>
<evidence type="ECO:0000313" key="5">
    <source>
        <dbReference type="EMBL" id="MDQ0568046.1"/>
    </source>
</evidence>
<dbReference type="PANTHER" id="PTHR45782:SF4">
    <property type="entry name" value="MITOCHONDRIAL RIBOSOME-ASSOCIATED GTPASE 1"/>
    <property type="match status" value="1"/>
</dbReference>
<protein>
    <recommendedName>
        <fullName evidence="3">Ribosome biogenesis GTPase A</fullName>
    </recommendedName>
</protein>
<gene>
    <name evidence="5" type="ORF">J2Z63_000694</name>
</gene>
<dbReference type="InterPro" id="IPR030378">
    <property type="entry name" value="G_CP_dom"/>
</dbReference>
<comment type="caution">
    <text evidence="5">The sequence shown here is derived from an EMBL/GenBank/DDBJ whole genome shotgun (WGS) entry which is preliminary data.</text>
</comment>
<organism evidence="5 6">
    <name type="scientific">Mycoplasma yeatsii</name>
    <dbReference type="NCBI Taxonomy" id="51365"/>
    <lineage>
        <taxon>Bacteria</taxon>
        <taxon>Bacillati</taxon>
        <taxon>Mycoplasmatota</taxon>
        <taxon>Mollicutes</taxon>
        <taxon>Mycoplasmataceae</taxon>
        <taxon>Mycoplasma</taxon>
    </lineage>
</organism>
<dbReference type="Gene3D" id="1.10.1580.10">
    <property type="match status" value="1"/>
</dbReference>
<dbReference type="NCBIfam" id="TIGR03596">
    <property type="entry name" value="GTPase_YlqF"/>
    <property type="match status" value="1"/>
</dbReference>
<name>A0ABU0NF30_9MOLU</name>
<evidence type="ECO:0000256" key="2">
    <source>
        <dbReference type="ARBA" id="ARBA00023134"/>
    </source>
</evidence>
<dbReference type="InterPro" id="IPR006073">
    <property type="entry name" value="GTP-bd"/>
</dbReference>
<comment type="function">
    <text evidence="3">Required for a late step of 50S ribosomal subunit assembly. Has GTPase activity.</text>
</comment>
<dbReference type="CDD" id="cd01856">
    <property type="entry name" value="YlqF"/>
    <property type="match status" value="1"/>
</dbReference>
<dbReference type="Proteomes" id="UP001236620">
    <property type="component" value="Unassembled WGS sequence"/>
</dbReference>
<dbReference type="SUPFAM" id="SSF52540">
    <property type="entry name" value="P-loop containing nucleoside triphosphate hydrolases"/>
    <property type="match status" value="1"/>
</dbReference>
<dbReference type="PRINTS" id="PR00326">
    <property type="entry name" value="GTP1OBG"/>
</dbReference>
<feature type="domain" description="CP-type G" evidence="4">
    <location>
        <begin position="13"/>
        <end position="182"/>
    </location>
</feature>
<proteinExistence type="inferred from homology"/>
<dbReference type="PROSITE" id="PS51721">
    <property type="entry name" value="G_CP"/>
    <property type="match status" value="1"/>
</dbReference>
<reference evidence="5" key="1">
    <citation type="submission" date="2023-07" db="EMBL/GenBank/DDBJ databases">
        <title>Genomic Encyclopedia of Type Strains, Phase IV (KMG-IV): sequencing the most valuable type-strain genomes for metagenomic binning, comparative biology and taxonomic classification.</title>
        <authorList>
            <person name="Goeker M."/>
        </authorList>
    </citation>
    <scope>NUCLEOTIDE SEQUENCE [LARGE SCALE GENOMIC DNA]</scope>
    <source>
        <strain evidence="5">DSM 22019</strain>
    </source>
</reference>
<dbReference type="PANTHER" id="PTHR45782">
    <property type="entry name" value="MITOCHONDRIAL RIBOSOME-ASSOCIATED GTPASE 1"/>
    <property type="match status" value="1"/>
</dbReference>
<sequence length="317" mass="36438">MSAEFNWFPGHMNKTLKEIEDKIKIVDVVVEVIDARAPYSSQNLTFKKLLKNKPIIYVFSKADLADPTVTDEWVKYYSKKDKVKVIVLNNNRKLDVVNELINAINQATEAKREKDKKNGIKNSLINALVIGIPNVGKSTFINRVIKGKNVKVGNKPGITRGIQVIHLNQFINLLDTPGVLPSKLESETVATNICAINSVKDNVFPKERVAARLMRYIFNHYEGYIEKYYKISTNLQRPVETVYTYKIFEKIGKERRWYITDNMLDMQRILSLFLKDVSLGRIGKISLERVLDVVPEEIEKAVSYKKEEEVDDISALW</sequence>
<dbReference type="EMBL" id="JAUSWP010000007">
    <property type="protein sequence ID" value="MDQ0568046.1"/>
    <property type="molecule type" value="Genomic_DNA"/>
</dbReference>
<comment type="subcellular location">
    <subcellularLocation>
        <location evidence="3">Cytoplasm</location>
    </subcellularLocation>
</comment>
<dbReference type="InterPro" id="IPR016478">
    <property type="entry name" value="GTPase_MTG1"/>
</dbReference>
<evidence type="ECO:0000256" key="3">
    <source>
        <dbReference type="PIRNR" id="PIRNR006230"/>
    </source>
</evidence>
<evidence type="ECO:0000313" key="6">
    <source>
        <dbReference type="Proteomes" id="UP001236620"/>
    </source>
</evidence>
<accession>A0ABU0NF30</accession>
<keyword evidence="1 3" id="KW-0547">Nucleotide-binding</keyword>